<keyword evidence="17" id="KW-0443">Lipid metabolism</keyword>
<evidence type="ECO:0000256" key="11">
    <source>
        <dbReference type="ARBA" id="ARBA00022723"/>
    </source>
</evidence>
<evidence type="ECO:0000256" key="24">
    <source>
        <dbReference type="ARBA" id="ARBA00047468"/>
    </source>
</evidence>
<comment type="catalytic activity">
    <reaction evidence="24">
        <text>presqualene diphosphate + NADPH + H(+) = squalene + diphosphate + NADP(+)</text>
        <dbReference type="Rhea" id="RHEA:22232"/>
        <dbReference type="ChEBI" id="CHEBI:15378"/>
        <dbReference type="ChEBI" id="CHEBI:15440"/>
        <dbReference type="ChEBI" id="CHEBI:33019"/>
        <dbReference type="ChEBI" id="CHEBI:57310"/>
        <dbReference type="ChEBI" id="CHEBI:57783"/>
        <dbReference type="ChEBI" id="CHEBI:58349"/>
    </reaction>
    <physiologicalReaction direction="left-to-right" evidence="24">
        <dbReference type="Rhea" id="RHEA:22233"/>
    </physiologicalReaction>
</comment>
<keyword evidence="11" id="KW-0479">Metal-binding</keyword>
<evidence type="ECO:0000256" key="21">
    <source>
        <dbReference type="ARBA" id="ARBA00031079"/>
    </source>
</evidence>
<dbReference type="InterPro" id="IPR044844">
    <property type="entry name" value="Trans_IPPS_euk-type"/>
</dbReference>
<gene>
    <name evidence="29" type="primary">LOC102385901</name>
</gene>
<comment type="catalytic activity">
    <reaction evidence="27">
        <text>2 (2E,6E)-farnesyl diphosphate + NADH + H(+) = squalene + 2 diphosphate + NAD(+)</text>
        <dbReference type="Rhea" id="RHEA:32299"/>
        <dbReference type="ChEBI" id="CHEBI:15378"/>
        <dbReference type="ChEBI" id="CHEBI:15440"/>
        <dbReference type="ChEBI" id="CHEBI:33019"/>
        <dbReference type="ChEBI" id="CHEBI:57540"/>
        <dbReference type="ChEBI" id="CHEBI:57945"/>
        <dbReference type="ChEBI" id="CHEBI:175763"/>
        <dbReference type="EC" id="2.5.1.21"/>
    </reaction>
    <physiologicalReaction direction="left-to-right" evidence="27">
        <dbReference type="Rhea" id="RHEA:32300"/>
    </physiologicalReaction>
</comment>
<reference evidence="29" key="1">
    <citation type="submission" date="2025-08" db="UniProtKB">
        <authorList>
            <consortium name="RefSeq"/>
        </authorList>
    </citation>
    <scope>IDENTIFICATION</scope>
</reference>
<evidence type="ECO:0000256" key="18">
    <source>
        <dbReference type="ARBA" id="ARBA00023136"/>
    </source>
</evidence>
<comment type="cofactor">
    <cofactor evidence="1">
        <name>Mg(2+)</name>
        <dbReference type="ChEBI" id="CHEBI:18420"/>
    </cofactor>
</comment>
<dbReference type="NCBIfam" id="TIGR01559">
    <property type="entry name" value="squal_synth"/>
    <property type="match status" value="1"/>
</dbReference>
<keyword evidence="12" id="KW-0256">Endoplasmic reticulum</keyword>
<evidence type="ECO:0000256" key="20">
    <source>
        <dbReference type="ARBA" id="ARBA00023221"/>
    </source>
</evidence>
<dbReference type="GO" id="GO:0045338">
    <property type="term" value="P:farnesyl diphosphate metabolic process"/>
    <property type="evidence" value="ECO:0007669"/>
    <property type="project" value="InterPro"/>
</dbReference>
<keyword evidence="10" id="KW-0812">Transmembrane</keyword>
<evidence type="ECO:0000256" key="26">
    <source>
        <dbReference type="ARBA" id="ARBA00048315"/>
    </source>
</evidence>
<keyword evidence="15" id="KW-1133">Transmembrane helix</keyword>
<evidence type="ECO:0000256" key="4">
    <source>
        <dbReference type="ARBA" id="ARBA00006251"/>
    </source>
</evidence>
<comment type="function">
    <text evidence="23">Catalyzes the condensation of 2 farnesyl pyrophosphate (FPP) moieties to form squalene. Proceeds in two distinct steps. In the first half-reaction, two molecules of FPP react to form the stable presqualene diphosphate intermediate (PSQPP), with concomitant release of a proton and a molecule of inorganic diphosphate. In the second half-reaction, PSQPP undergoes heterolysis, isomerization, and reduction with NADPH or NADH to form squalene. It is the first committed enzyme of the sterol biosynthesis pathway.</text>
</comment>
<evidence type="ECO:0000256" key="8">
    <source>
        <dbReference type="ARBA" id="ARBA00022548"/>
    </source>
</evidence>
<dbReference type="SFLD" id="SFLDS00005">
    <property type="entry name" value="Isoprenoid_Synthase_Type_I"/>
    <property type="match status" value="1"/>
</dbReference>
<proteinExistence type="inferred from homology"/>
<comment type="similarity">
    <text evidence="4">Belongs to the phytoene/squalene synthase family.</text>
</comment>
<evidence type="ECO:0000256" key="12">
    <source>
        <dbReference type="ARBA" id="ARBA00022824"/>
    </source>
</evidence>
<keyword evidence="13" id="KW-0460">Magnesium</keyword>
<dbReference type="GO" id="GO:0006695">
    <property type="term" value="P:cholesterol biosynthetic process"/>
    <property type="evidence" value="ECO:0007669"/>
    <property type="project" value="TreeGrafter"/>
</dbReference>
<dbReference type="STRING" id="38654.A0A1U8DPI3"/>
<dbReference type="InterPro" id="IPR033904">
    <property type="entry name" value="Trans_IPPS_HH"/>
</dbReference>
<keyword evidence="20" id="KW-0753">Steroid metabolism</keyword>
<dbReference type="PANTHER" id="PTHR11626:SF2">
    <property type="entry name" value="SQUALENE SYNTHASE"/>
    <property type="match status" value="1"/>
</dbReference>
<dbReference type="AlphaFoldDB" id="A0A1U8DPI3"/>
<keyword evidence="28" id="KW-1185">Reference proteome</keyword>
<keyword evidence="14" id="KW-0521">NADP</keyword>
<evidence type="ECO:0000256" key="15">
    <source>
        <dbReference type="ARBA" id="ARBA00022989"/>
    </source>
</evidence>
<evidence type="ECO:0000256" key="5">
    <source>
        <dbReference type="ARBA" id="ARBA00012373"/>
    </source>
</evidence>
<evidence type="ECO:0000256" key="23">
    <source>
        <dbReference type="ARBA" id="ARBA00045166"/>
    </source>
</evidence>
<evidence type="ECO:0000313" key="28">
    <source>
        <dbReference type="Proteomes" id="UP000189705"/>
    </source>
</evidence>
<comment type="catalytic activity">
    <reaction evidence="26">
        <text>2 (2E,6E)-farnesyl diphosphate = presqualene diphosphate + diphosphate</text>
        <dbReference type="Rhea" id="RHEA:22672"/>
        <dbReference type="ChEBI" id="CHEBI:33019"/>
        <dbReference type="ChEBI" id="CHEBI:57310"/>
        <dbReference type="ChEBI" id="CHEBI:175763"/>
    </reaction>
    <physiologicalReaction direction="left-to-right" evidence="26">
        <dbReference type="Rhea" id="RHEA:22673"/>
    </physiologicalReaction>
</comment>
<keyword evidence="18" id="KW-0472">Membrane</keyword>
<dbReference type="PANTHER" id="PTHR11626">
    <property type="entry name" value="FARNESYL-DIPHOSPHATE FARNESYLTRANSFERASE"/>
    <property type="match status" value="1"/>
</dbReference>
<dbReference type="GeneID" id="102385901"/>
<evidence type="ECO:0000256" key="16">
    <source>
        <dbReference type="ARBA" id="ARBA00023027"/>
    </source>
</evidence>
<evidence type="ECO:0000256" key="14">
    <source>
        <dbReference type="ARBA" id="ARBA00022857"/>
    </source>
</evidence>
<evidence type="ECO:0000256" key="27">
    <source>
        <dbReference type="ARBA" id="ARBA00048854"/>
    </source>
</evidence>
<dbReference type="InParanoid" id="A0A1U8DPI3"/>
<dbReference type="Proteomes" id="UP000189705">
    <property type="component" value="Unplaced"/>
</dbReference>
<comment type="catalytic activity">
    <reaction evidence="25">
        <text>presqualene diphosphate + NADH + H(+) = squalene + diphosphate + NAD(+)</text>
        <dbReference type="Rhea" id="RHEA:22228"/>
        <dbReference type="ChEBI" id="CHEBI:15378"/>
        <dbReference type="ChEBI" id="CHEBI:15440"/>
        <dbReference type="ChEBI" id="CHEBI:33019"/>
        <dbReference type="ChEBI" id="CHEBI:57310"/>
        <dbReference type="ChEBI" id="CHEBI:57540"/>
        <dbReference type="ChEBI" id="CHEBI:57945"/>
    </reaction>
    <physiologicalReaction direction="left-to-right" evidence="25">
        <dbReference type="Rhea" id="RHEA:22229"/>
    </physiologicalReaction>
</comment>
<evidence type="ECO:0000256" key="10">
    <source>
        <dbReference type="ARBA" id="ARBA00022692"/>
    </source>
</evidence>
<evidence type="ECO:0000256" key="25">
    <source>
        <dbReference type="ARBA" id="ARBA00047541"/>
    </source>
</evidence>
<evidence type="ECO:0000256" key="9">
    <source>
        <dbReference type="ARBA" id="ARBA00022679"/>
    </source>
</evidence>
<evidence type="ECO:0000256" key="3">
    <source>
        <dbReference type="ARBA" id="ARBA00005057"/>
    </source>
</evidence>
<dbReference type="CDD" id="cd00683">
    <property type="entry name" value="Trans_IPPS_HH"/>
    <property type="match status" value="1"/>
</dbReference>
<dbReference type="GO" id="GO:0046872">
    <property type="term" value="F:metal ion binding"/>
    <property type="evidence" value="ECO:0007669"/>
    <property type="project" value="UniProtKB-KW"/>
</dbReference>
<dbReference type="RefSeq" id="XP_014383123.2">
    <property type="nucleotide sequence ID" value="XM_014527637.2"/>
</dbReference>
<dbReference type="SUPFAM" id="SSF48576">
    <property type="entry name" value="Terpenoid synthases"/>
    <property type="match status" value="1"/>
</dbReference>
<evidence type="ECO:0000256" key="7">
    <source>
        <dbReference type="ARBA" id="ARBA00022516"/>
    </source>
</evidence>
<dbReference type="InterPro" id="IPR008949">
    <property type="entry name" value="Isoprenoid_synthase_dom_sf"/>
</dbReference>
<keyword evidence="16" id="KW-0520">NAD</keyword>
<evidence type="ECO:0000256" key="13">
    <source>
        <dbReference type="ARBA" id="ARBA00022842"/>
    </source>
</evidence>
<dbReference type="InterPro" id="IPR002060">
    <property type="entry name" value="Squ/phyt_synthse"/>
</dbReference>
<evidence type="ECO:0000313" key="29">
    <source>
        <dbReference type="RefSeq" id="XP_014383123.2"/>
    </source>
</evidence>
<keyword evidence="8" id="KW-0153">Cholesterol metabolism</keyword>
<evidence type="ECO:0000256" key="1">
    <source>
        <dbReference type="ARBA" id="ARBA00001946"/>
    </source>
</evidence>
<keyword evidence="19" id="KW-1207">Sterol metabolism</keyword>
<accession>A0A1U8DPI3</accession>
<evidence type="ECO:0000256" key="17">
    <source>
        <dbReference type="ARBA" id="ARBA00023098"/>
    </source>
</evidence>
<organism evidence="28 29">
    <name type="scientific">Alligator sinensis</name>
    <name type="common">Chinese alligator</name>
    <dbReference type="NCBI Taxonomy" id="38654"/>
    <lineage>
        <taxon>Eukaryota</taxon>
        <taxon>Metazoa</taxon>
        <taxon>Chordata</taxon>
        <taxon>Craniata</taxon>
        <taxon>Vertebrata</taxon>
        <taxon>Euteleostomi</taxon>
        <taxon>Archelosauria</taxon>
        <taxon>Archosauria</taxon>
        <taxon>Crocodylia</taxon>
        <taxon>Alligatoridae</taxon>
        <taxon>Alligatorinae</taxon>
        <taxon>Alligator</taxon>
    </lineage>
</organism>
<dbReference type="InterPro" id="IPR006449">
    <property type="entry name" value="Squal_synth-like"/>
</dbReference>
<dbReference type="GO" id="GO:0005789">
    <property type="term" value="C:endoplasmic reticulum membrane"/>
    <property type="evidence" value="ECO:0007669"/>
    <property type="project" value="UniProtKB-SubCell"/>
</dbReference>
<comment type="pathway">
    <text evidence="3">Terpene metabolism; lanosterol biosynthesis; lanosterol from farnesyl diphosphate: step 1/3.</text>
</comment>
<dbReference type="Pfam" id="PF00494">
    <property type="entry name" value="SQS_PSY"/>
    <property type="match status" value="1"/>
</dbReference>
<sequence length="371" mass="42428">MDREYMCGWLGRPAEHCRRKVQVHVGLPGPGTDSLSNGLRTCYRYLEQTGWSFGAAMQAMDSELRHAACIYFLVLRALDTIEDDMSISLETKIPMLREFHTYLHQPGWRYTESKAKDKQVLEDFPTISLEFRNLAKVYQDVITDTCHKMGVGMAEFLEKRVDSLQDLEKYCRCVAGLGGIGFSRLYSASELEDPIVGQDTELASSMTLFMQKTNIIHDYLEDQLEGREFWPREVWSRYAEKLSDLAKPENATMAVRCLNEMITDALQHVPDVLKYLSRLKNKGVFNYWASLQVIAIATLAACYNNKDMFRGIVKMQKEQAVTLMRDATNMQAVKAIMSQHLEEIYQKIPSTDPSSNKTKEIIASLRPMILS</sequence>
<dbReference type="Gene3D" id="1.10.600.10">
    <property type="entry name" value="Farnesyl Diphosphate Synthase"/>
    <property type="match status" value="1"/>
</dbReference>
<protein>
    <recommendedName>
        <fullName evidence="6">Squalene synthase</fullName>
        <ecNumber evidence="5">2.5.1.21</ecNumber>
    </recommendedName>
    <alternativeName>
        <fullName evidence="21">FPP:FPP farnesyltransferase</fullName>
    </alternativeName>
    <alternativeName>
        <fullName evidence="22">Farnesyl-diphosphate farnesyltransferase</fullName>
    </alternativeName>
</protein>
<keyword evidence="7" id="KW-0444">Lipid biosynthesis</keyword>
<evidence type="ECO:0000256" key="19">
    <source>
        <dbReference type="ARBA" id="ARBA00023166"/>
    </source>
</evidence>
<dbReference type="KEGG" id="asn:102385901"/>
<name>A0A1U8DPI3_ALLSI</name>
<comment type="subcellular location">
    <subcellularLocation>
        <location evidence="2">Endoplasmic reticulum membrane</location>
        <topology evidence="2">Multi-pass membrane protein</topology>
    </subcellularLocation>
</comment>
<dbReference type="EC" id="2.5.1.21" evidence="5"/>
<evidence type="ECO:0000256" key="22">
    <source>
        <dbReference type="ARBA" id="ARBA00033359"/>
    </source>
</evidence>
<dbReference type="SFLD" id="SFLDG01018">
    <property type="entry name" value="Squalene/Phytoene_Synthase_Lik"/>
    <property type="match status" value="1"/>
</dbReference>
<dbReference type="GO" id="GO:0051996">
    <property type="term" value="F:squalene synthase [NAD(P)H] activity"/>
    <property type="evidence" value="ECO:0007669"/>
    <property type="project" value="UniProtKB-EC"/>
</dbReference>
<keyword evidence="9" id="KW-0808">Transferase</keyword>
<evidence type="ECO:0000256" key="6">
    <source>
        <dbReference type="ARBA" id="ARBA00015135"/>
    </source>
</evidence>
<evidence type="ECO:0000256" key="2">
    <source>
        <dbReference type="ARBA" id="ARBA00004477"/>
    </source>
</evidence>
<dbReference type="FunFam" id="1.10.600.10:FF:000053">
    <property type="entry name" value="Squalene synthase"/>
    <property type="match status" value="1"/>
</dbReference>